<proteinExistence type="predicted"/>
<feature type="signal peptide" evidence="1">
    <location>
        <begin position="1"/>
        <end position="29"/>
    </location>
</feature>
<protein>
    <submittedName>
        <fullName evidence="2">Uncharacterized protein</fullName>
    </submittedName>
</protein>
<dbReference type="RefSeq" id="WP_271186023.1">
    <property type="nucleotide sequence ID" value="NZ_BSFE01000002.1"/>
</dbReference>
<gene>
    <name evidence="2" type="ORF">GCM10017621_11530</name>
</gene>
<dbReference type="AlphaFoldDB" id="A0A9W6IM98"/>
<name>A0A9W6IM98_9PROT</name>
<evidence type="ECO:0000313" key="2">
    <source>
        <dbReference type="EMBL" id="GLK51645.1"/>
    </source>
</evidence>
<evidence type="ECO:0000313" key="3">
    <source>
        <dbReference type="Proteomes" id="UP001143486"/>
    </source>
</evidence>
<evidence type="ECO:0000256" key="1">
    <source>
        <dbReference type="SAM" id="SignalP"/>
    </source>
</evidence>
<accession>A0A9W6IM98</accession>
<organism evidence="2 3">
    <name type="scientific">Maricaulis virginensis</name>
    <dbReference type="NCBI Taxonomy" id="144022"/>
    <lineage>
        <taxon>Bacteria</taxon>
        <taxon>Pseudomonadati</taxon>
        <taxon>Pseudomonadota</taxon>
        <taxon>Alphaproteobacteria</taxon>
        <taxon>Maricaulales</taxon>
        <taxon>Maricaulaceae</taxon>
        <taxon>Maricaulis</taxon>
    </lineage>
</organism>
<keyword evidence="3" id="KW-1185">Reference proteome</keyword>
<dbReference type="Proteomes" id="UP001143486">
    <property type="component" value="Unassembled WGS sequence"/>
</dbReference>
<dbReference type="EMBL" id="BSFE01000002">
    <property type="protein sequence ID" value="GLK51645.1"/>
    <property type="molecule type" value="Genomic_DNA"/>
</dbReference>
<sequence length="81" mass="8839">MKKISFLKSVTLGAAAALAFSTLPGVAQAQVPDTFTECEAHNSIQDICYVYEYDPLLGQYLLIQVYFVPRGGETPPPDTID</sequence>
<feature type="chain" id="PRO_5040846730" evidence="1">
    <location>
        <begin position="30"/>
        <end position="81"/>
    </location>
</feature>
<reference evidence="2" key="2">
    <citation type="submission" date="2023-01" db="EMBL/GenBank/DDBJ databases">
        <authorList>
            <person name="Sun Q."/>
            <person name="Evtushenko L."/>
        </authorList>
    </citation>
    <scope>NUCLEOTIDE SEQUENCE</scope>
    <source>
        <strain evidence="2">VKM B-1513</strain>
    </source>
</reference>
<keyword evidence="1" id="KW-0732">Signal</keyword>
<comment type="caution">
    <text evidence="2">The sequence shown here is derived from an EMBL/GenBank/DDBJ whole genome shotgun (WGS) entry which is preliminary data.</text>
</comment>
<reference evidence="2" key="1">
    <citation type="journal article" date="2014" name="Int. J. Syst. Evol. Microbiol.">
        <title>Complete genome sequence of Corynebacterium casei LMG S-19264T (=DSM 44701T), isolated from a smear-ripened cheese.</title>
        <authorList>
            <consortium name="US DOE Joint Genome Institute (JGI-PGF)"/>
            <person name="Walter F."/>
            <person name="Albersmeier A."/>
            <person name="Kalinowski J."/>
            <person name="Ruckert C."/>
        </authorList>
    </citation>
    <scope>NUCLEOTIDE SEQUENCE</scope>
    <source>
        <strain evidence="2">VKM B-1513</strain>
    </source>
</reference>